<proteinExistence type="predicted"/>
<sequence>MKILSIDDQIRRMSAILPDWKATREDDRTAVWIGNLRPNKISYRVRIFYRVPRLLDNTTVKQVQPRVFIDSPKLMPNADGELPHVYWPKGDPTAGAPCLCLFDPDHEWSICDYLADTTVPWSSTWLYWYEAWRVSNVWFGPSRHEGEEGDAGGSSGEAEIAKV</sequence>
<name>A0A7K3V8W2_RHILE</name>
<evidence type="ECO:0000259" key="2">
    <source>
        <dbReference type="Pfam" id="PF26395"/>
    </source>
</evidence>
<comment type="caution">
    <text evidence="3">The sequence shown here is derived from an EMBL/GenBank/DDBJ whole genome shotgun (WGS) entry which is preliminary data.</text>
</comment>
<evidence type="ECO:0000313" key="3">
    <source>
        <dbReference type="EMBL" id="NEK13274.1"/>
    </source>
</evidence>
<dbReference type="Proteomes" id="UP000471705">
    <property type="component" value="Unassembled WGS sequence"/>
</dbReference>
<reference evidence="3 4" key="1">
    <citation type="submission" date="2019-12" db="EMBL/GenBank/DDBJ databases">
        <title>Rhizobium genotypes associated with high levels of biological nitrogen fixation by grain legumes in a temperate-maritime cropping system.</title>
        <authorList>
            <person name="Maluk M."/>
            <person name="Francesc Ferrando Molina F."/>
            <person name="Lopez Del Egido L."/>
            <person name="Lafos M."/>
            <person name="Langarica-Fuentes A."/>
            <person name="Gebre Yohannes G."/>
            <person name="Young M.W."/>
            <person name="Martin P."/>
            <person name="Gantlett R."/>
            <person name="Kenicer G."/>
            <person name="Hawes C."/>
            <person name="Begg G.S."/>
            <person name="Quilliam R.S."/>
            <person name="Squire G.R."/>
            <person name="Poole P.S."/>
            <person name="Young P.W."/>
            <person name="Iannetta P.M."/>
            <person name="James E.K."/>
        </authorList>
    </citation>
    <scope>NUCLEOTIDE SEQUENCE [LARGE SCALE GENOMIC DNA]</scope>
    <source>
        <strain evidence="3 4">JHI54</strain>
    </source>
</reference>
<evidence type="ECO:0000313" key="4">
    <source>
        <dbReference type="Proteomes" id="UP000471705"/>
    </source>
</evidence>
<protein>
    <recommendedName>
        <fullName evidence="2">Type II CBASS E2 protein domain-containing protein</fullName>
    </recommendedName>
</protein>
<dbReference type="EMBL" id="WUFV01000001">
    <property type="protein sequence ID" value="NEK13274.1"/>
    <property type="molecule type" value="Genomic_DNA"/>
</dbReference>
<dbReference type="Pfam" id="PF26395">
    <property type="entry name" value="E2-CBASS"/>
    <property type="match status" value="1"/>
</dbReference>
<dbReference type="RefSeq" id="WP_164045528.1">
    <property type="nucleotide sequence ID" value="NZ_JAAXFJ010000004.1"/>
</dbReference>
<feature type="region of interest" description="Disordered" evidence="1">
    <location>
        <begin position="144"/>
        <end position="163"/>
    </location>
</feature>
<feature type="domain" description="Type II CBASS E2 protein" evidence="2">
    <location>
        <begin position="9"/>
        <end position="144"/>
    </location>
</feature>
<gene>
    <name evidence="3" type="ORF">GR257_00165</name>
</gene>
<dbReference type="AlphaFoldDB" id="A0A7K3V8W2"/>
<accession>A0A7K3V8W2</accession>
<evidence type="ECO:0000256" key="1">
    <source>
        <dbReference type="SAM" id="MobiDB-lite"/>
    </source>
</evidence>
<organism evidence="3 4">
    <name type="scientific">Rhizobium leguminosarum</name>
    <dbReference type="NCBI Taxonomy" id="384"/>
    <lineage>
        <taxon>Bacteria</taxon>
        <taxon>Pseudomonadati</taxon>
        <taxon>Pseudomonadota</taxon>
        <taxon>Alphaproteobacteria</taxon>
        <taxon>Hyphomicrobiales</taxon>
        <taxon>Rhizobiaceae</taxon>
        <taxon>Rhizobium/Agrobacterium group</taxon>
        <taxon>Rhizobium</taxon>
    </lineage>
</organism>
<dbReference type="InterPro" id="IPR058588">
    <property type="entry name" value="E2-CBASS"/>
</dbReference>